<evidence type="ECO:0000313" key="13">
    <source>
        <dbReference type="Proteomes" id="UP000287022"/>
    </source>
</evidence>
<comment type="subcellular location">
    <subcellularLocation>
        <location evidence="1">Cell membrane</location>
        <topology evidence="1">Multi-pass membrane protein</topology>
    </subcellularLocation>
</comment>
<keyword evidence="2" id="KW-0813">Transport</keyword>
<dbReference type="PANTHER" id="PTHR32507:SF7">
    <property type="entry name" value="K(+)_H(+) ANTIPORTER NHAP2"/>
    <property type="match status" value="1"/>
</dbReference>
<keyword evidence="8" id="KW-0406">Ion transport</keyword>
<feature type="transmembrane region" description="Helical" evidence="10">
    <location>
        <begin position="301"/>
        <end position="322"/>
    </location>
</feature>
<feature type="transmembrane region" description="Helical" evidence="10">
    <location>
        <begin position="6"/>
        <end position="25"/>
    </location>
</feature>
<dbReference type="InterPro" id="IPR036721">
    <property type="entry name" value="RCK_C_sf"/>
</dbReference>
<dbReference type="SMART" id="SM01091">
    <property type="entry name" value="CorC_HlyC"/>
    <property type="match status" value="1"/>
</dbReference>
<feature type="transmembrane region" description="Helical" evidence="10">
    <location>
        <begin position="273"/>
        <end position="295"/>
    </location>
</feature>
<keyword evidence="7 10" id="KW-1133">Transmembrane helix</keyword>
<dbReference type="InterPro" id="IPR038770">
    <property type="entry name" value="Na+/solute_symporter_sf"/>
</dbReference>
<evidence type="ECO:0000256" key="1">
    <source>
        <dbReference type="ARBA" id="ARBA00004651"/>
    </source>
</evidence>
<proteinExistence type="predicted"/>
<feature type="transmembrane region" description="Helical" evidence="10">
    <location>
        <begin position="32"/>
        <end position="52"/>
    </location>
</feature>
<comment type="caution">
    <text evidence="12">The sequence shown here is derived from an EMBL/GenBank/DDBJ whole genome shotgun (WGS) entry which is preliminary data.</text>
</comment>
<dbReference type="STRING" id="1122124.GCA_000423165_01707"/>
<evidence type="ECO:0000256" key="10">
    <source>
        <dbReference type="SAM" id="Phobius"/>
    </source>
</evidence>
<dbReference type="GO" id="GO:0008324">
    <property type="term" value="F:monoatomic cation transmembrane transporter activity"/>
    <property type="evidence" value="ECO:0007669"/>
    <property type="project" value="InterPro"/>
</dbReference>
<evidence type="ECO:0000256" key="9">
    <source>
        <dbReference type="ARBA" id="ARBA00023136"/>
    </source>
</evidence>
<feature type="transmembrane region" description="Helical" evidence="10">
    <location>
        <begin position="191"/>
        <end position="213"/>
    </location>
</feature>
<dbReference type="InterPro" id="IPR006153">
    <property type="entry name" value="Cation/H_exchanger_TM"/>
</dbReference>
<evidence type="ECO:0000256" key="6">
    <source>
        <dbReference type="ARBA" id="ARBA00022692"/>
    </source>
</evidence>
<feature type="transmembrane region" description="Helical" evidence="10">
    <location>
        <begin position="58"/>
        <end position="75"/>
    </location>
</feature>
<feature type="transmembrane region" description="Helical" evidence="10">
    <location>
        <begin position="119"/>
        <end position="139"/>
    </location>
</feature>
<keyword evidence="6 10" id="KW-0812">Transmembrane</keyword>
<dbReference type="NCBIfam" id="NF003716">
    <property type="entry name" value="PRK05326.1-3"/>
    <property type="match status" value="1"/>
</dbReference>
<evidence type="ECO:0000259" key="11">
    <source>
        <dbReference type="PROSITE" id="PS51202"/>
    </source>
</evidence>
<keyword evidence="9 10" id="KW-0472">Membrane</keyword>
<evidence type="ECO:0000256" key="7">
    <source>
        <dbReference type="ARBA" id="ARBA00022989"/>
    </source>
</evidence>
<dbReference type="GO" id="GO:1902600">
    <property type="term" value="P:proton transmembrane transport"/>
    <property type="evidence" value="ECO:0007669"/>
    <property type="project" value="InterPro"/>
</dbReference>
<dbReference type="SUPFAM" id="SSF116726">
    <property type="entry name" value="TrkA C-terminal domain-like"/>
    <property type="match status" value="1"/>
</dbReference>
<protein>
    <submittedName>
        <fullName evidence="12">Potassium/proton antiporter</fullName>
    </submittedName>
</protein>
<evidence type="ECO:0000256" key="2">
    <source>
        <dbReference type="ARBA" id="ARBA00022448"/>
    </source>
</evidence>
<dbReference type="AlphaFoldDB" id="A0A432Z380"/>
<evidence type="ECO:0000256" key="4">
    <source>
        <dbReference type="ARBA" id="ARBA00022475"/>
    </source>
</evidence>
<dbReference type="NCBIfam" id="NF003715">
    <property type="entry name" value="PRK05326.1-2"/>
    <property type="match status" value="1"/>
</dbReference>
<keyword evidence="13" id="KW-1185">Reference proteome</keyword>
<feature type="transmembrane region" description="Helical" evidence="10">
    <location>
        <begin position="366"/>
        <end position="383"/>
    </location>
</feature>
<dbReference type="GO" id="GO:0006813">
    <property type="term" value="P:potassium ion transport"/>
    <property type="evidence" value="ECO:0007669"/>
    <property type="project" value="UniProtKB-KW"/>
</dbReference>
<feature type="transmembrane region" description="Helical" evidence="10">
    <location>
        <begin position="334"/>
        <end position="354"/>
    </location>
</feature>
<dbReference type="InterPro" id="IPR005170">
    <property type="entry name" value="Transptr-assoc_dom"/>
</dbReference>
<evidence type="ECO:0000256" key="8">
    <source>
        <dbReference type="ARBA" id="ARBA00023065"/>
    </source>
</evidence>
<dbReference type="PANTHER" id="PTHR32507">
    <property type="entry name" value="NA(+)/H(+) ANTIPORTER 1"/>
    <property type="match status" value="1"/>
</dbReference>
<name>A0A432Z380_9GAMM</name>
<dbReference type="Gene3D" id="1.20.1530.20">
    <property type="match status" value="1"/>
</dbReference>
<gene>
    <name evidence="12" type="ORF">CWI80_07205</name>
</gene>
<dbReference type="EMBL" id="PIQE01000002">
    <property type="protein sequence ID" value="RUO72344.1"/>
    <property type="molecule type" value="Genomic_DNA"/>
</dbReference>
<keyword evidence="3" id="KW-0050">Antiport</keyword>
<keyword evidence="5" id="KW-0633">Potassium transport</keyword>
<dbReference type="Gene3D" id="3.30.70.1450">
    <property type="entry name" value="Regulator of K+ conductance, C-terminal domain"/>
    <property type="match status" value="1"/>
</dbReference>
<sequence>MTDLNGVMLLMGSLLLVSILAAVVSSRFGAPLLLVFLVVGMLAGEEGLLGIAFDEPQVAFFIGSLALVIIIFDGGMRTRKERFRVALWPAISLSTIGVALTCTLTAVGLVYLFAVPWPIALLIGAILSSTDAAAVFGIFQSQNLRIKQRVTSTLEIESGTNDPMAVILTMTMTTGIVSAQAFSIPAVVLDVLLQLVLGYIGGWLGGRCFVFIARKITAQFAFFPLLAAAGAVVVFALTSGAGGSGFLAAYLMGYIIGNARLPQLMHILQVQDGLAWLSQIMMFLILGLLVTPSHLVENLGLSLAVAGMMIFIVRPIAVLVSLLPFSYPLREQLFISWVGLRGAVPIILALYPWLSGVPGQELFFDIAFVVVMVSLVLQGWTLAPMARWLKLEVPAAAEPDRRMALDQVGSNDPLELWSYEMREQSPACDHGWHELRWAVPLEFVGLIRDGEWIRPHTRPQLREGDKVLVIAQVQHVDEISRVLAAGGQARTLNVSDFFGDFALNGELSLADVADFYPLGELDDAVLPLTLHEYFTRKFHRRVVVGDQLVLGSVQLTVRELDEQGYLLKVGVKLLSNED</sequence>
<evidence type="ECO:0000256" key="5">
    <source>
        <dbReference type="ARBA" id="ARBA00022538"/>
    </source>
</evidence>
<dbReference type="Pfam" id="PF00999">
    <property type="entry name" value="Na_H_Exchanger"/>
    <property type="match status" value="1"/>
</dbReference>
<dbReference type="PROSITE" id="PS51202">
    <property type="entry name" value="RCK_C"/>
    <property type="match status" value="1"/>
</dbReference>
<keyword evidence="5" id="KW-0630">Potassium</keyword>
<evidence type="ECO:0000313" key="12">
    <source>
        <dbReference type="EMBL" id="RUO72344.1"/>
    </source>
</evidence>
<dbReference type="Proteomes" id="UP000287022">
    <property type="component" value="Unassembled WGS sequence"/>
</dbReference>
<feature type="transmembrane region" description="Helical" evidence="10">
    <location>
        <begin position="165"/>
        <end position="185"/>
    </location>
</feature>
<feature type="domain" description="RCK C-terminal" evidence="11">
    <location>
        <begin position="403"/>
        <end position="485"/>
    </location>
</feature>
<accession>A0A432Z380</accession>
<feature type="transmembrane region" description="Helical" evidence="10">
    <location>
        <begin position="87"/>
        <end position="113"/>
    </location>
</feature>
<evidence type="ECO:0000256" key="3">
    <source>
        <dbReference type="ARBA" id="ARBA00022449"/>
    </source>
</evidence>
<keyword evidence="4" id="KW-1003">Cell membrane</keyword>
<dbReference type="InterPro" id="IPR006037">
    <property type="entry name" value="RCK_C"/>
</dbReference>
<feature type="transmembrane region" description="Helical" evidence="10">
    <location>
        <begin position="220"/>
        <end position="238"/>
    </location>
</feature>
<dbReference type="GO" id="GO:0005886">
    <property type="term" value="C:plasma membrane"/>
    <property type="evidence" value="ECO:0007669"/>
    <property type="project" value="UniProtKB-SubCell"/>
</dbReference>
<organism evidence="12 13">
    <name type="scientific">Pseudidiomarina sediminum</name>
    <dbReference type="NCBI Taxonomy" id="431675"/>
    <lineage>
        <taxon>Bacteria</taxon>
        <taxon>Pseudomonadati</taxon>
        <taxon>Pseudomonadota</taxon>
        <taxon>Gammaproteobacteria</taxon>
        <taxon>Alteromonadales</taxon>
        <taxon>Idiomarinaceae</taxon>
        <taxon>Pseudidiomarina</taxon>
    </lineage>
</organism>
<reference evidence="13" key="1">
    <citation type="journal article" date="2018" name="Front. Microbiol.">
        <title>Genome-Based Analysis Reveals the Taxonomy and Diversity of the Family Idiomarinaceae.</title>
        <authorList>
            <person name="Liu Y."/>
            <person name="Lai Q."/>
            <person name="Shao Z."/>
        </authorList>
    </citation>
    <scope>NUCLEOTIDE SEQUENCE [LARGE SCALE GENOMIC DNA]</scope>
    <source>
        <strain evidence="13">c121</strain>
    </source>
</reference>
<dbReference type="RefSeq" id="WP_126775177.1">
    <property type="nucleotide sequence ID" value="NZ_PIQE01000002.1"/>
</dbReference>
<dbReference type="NCBIfam" id="NF003714">
    <property type="entry name" value="PRK05326.1-1"/>
    <property type="match status" value="1"/>
</dbReference>
<dbReference type="GO" id="GO:0015297">
    <property type="term" value="F:antiporter activity"/>
    <property type="evidence" value="ECO:0007669"/>
    <property type="project" value="UniProtKB-KW"/>
</dbReference>